<comment type="caution">
    <text evidence="2">The sequence shown here is derived from an EMBL/GenBank/DDBJ whole genome shotgun (WGS) entry which is preliminary data.</text>
</comment>
<dbReference type="PROSITE" id="PS00018">
    <property type="entry name" value="EF_HAND_1"/>
    <property type="match status" value="1"/>
</dbReference>
<organism evidence="2 3">
    <name type="scientific">Polypedilum vanderplanki</name>
    <name type="common">Sleeping chironomid midge</name>
    <dbReference type="NCBI Taxonomy" id="319348"/>
    <lineage>
        <taxon>Eukaryota</taxon>
        <taxon>Metazoa</taxon>
        <taxon>Ecdysozoa</taxon>
        <taxon>Arthropoda</taxon>
        <taxon>Hexapoda</taxon>
        <taxon>Insecta</taxon>
        <taxon>Pterygota</taxon>
        <taxon>Neoptera</taxon>
        <taxon>Endopterygota</taxon>
        <taxon>Diptera</taxon>
        <taxon>Nematocera</taxon>
        <taxon>Chironomoidea</taxon>
        <taxon>Chironomidae</taxon>
        <taxon>Chironominae</taxon>
        <taxon>Polypedilum</taxon>
        <taxon>Polypedilum</taxon>
    </lineage>
</organism>
<dbReference type="InterPro" id="IPR018247">
    <property type="entry name" value="EF_Hand_1_Ca_BS"/>
</dbReference>
<proteinExistence type="predicted"/>
<dbReference type="EMBL" id="JADBJN010000001">
    <property type="protein sequence ID" value="KAG5684840.1"/>
    <property type="molecule type" value="Genomic_DNA"/>
</dbReference>
<evidence type="ECO:0000313" key="3">
    <source>
        <dbReference type="Proteomes" id="UP001107558"/>
    </source>
</evidence>
<accession>A0A9J6CSC3</accession>
<dbReference type="Proteomes" id="UP001107558">
    <property type="component" value="Chromosome 1"/>
</dbReference>
<feature type="compositionally biased region" description="Polar residues" evidence="1">
    <location>
        <begin position="145"/>
        <end position="159"/>
    </location>
</feature>
<evidence type="ECO:0000313" key="2">
    <source>
        <dbReference type="EMBL" id="KAG5684840.1"/>
    </source>
</evidence>
<gene>
    <name evidence="2" type="ORF">PVAND_014051</name>
</gene>
<feature type="region of interest" description="Disordered" evidence="1">
    <location>
        <begin position="38"/>
        <end position="60"/>
    </location>
</feature>
<keyword evidence="3" id="KW-1185">Reference proteome</keyword>
<evidence type="ECO:0000256" key="1">
    <source>
        <dbReference type="SAM" id="MobiDB-lite"/>
    </source>
</evidence>
<name>A0A9J6CSC3_POLVA</name>
<dbReference type="AlphaFoldDB" id="A0A9J6CSC3"/>
<protein>
    <submittedName>
        <fullName evidence="2">Uncharacterized protein</fullName>
    </submittedName>
</protein>
<reference evidence="2" key="1">
    <citation type="submission" date="2021-03" db="EMBL/GenBank/DDBJ databases">
        <title>Chromosome level genome of the anhydrobiotic midge Polypedilum vanderplanki.</title>
        <authorList>
            <person name="Yoshida Y."/>
            <person name="Kikawada T."/>
            <person name="Gusev O."/>
        </authorList>
    </citation>
    <scope>NUCLEOTIDE SEQUENCE</scope>
    <source>
        <strain evidence="2">NIAS01</strain>
        <tissue evidence="2">Whole body or cell culture</tissue>
    </source>
</reference>
<sequence>MKRENSVESGEDWYKNFQCRADNKSCNIQISEQPKESKIVVEKLQKPKQPERQKEENNEKNMAKQVLLSGHRHYFHHDAAESSNDNADAINRLLHAKTSLASQQNEIHEIELKHQHLTTSATFLENEKFSLNENQLLETQPVINEESSNGNFHSSNFDTSLSSSERGKRSSGQKQKHYDDQFNLKKNTLYDELLELNDSEVGKQHQQWERYSNEPHNRVKRRDVINQINRNDGLSKSIDYDSNGNRLMNYCEYKN</sequence>
<feature type="region of interest" description="Disordered" evidence="1">
    <location>
        <begin position="145"/>
        <end position="180"/>
    </location>
</feature>